<proteinExistence type="inferred from homology"/>
<dbReference type="Pfam" id="PF00589">
    <property type="entry name" value="Phage_integrase"/>
    <property type="match status" value="1"/>
</dbReference>
<keyword evidence="3" id="KW-0233">DNA recombination</keyword>
<evidence type="ECO:0000256" key="1">
    <source>
        <dbReference type="ARBA" id="ARBA00008857"/>
    </source>
</evidence>
<dbReference type="InterPro" id="IPR010998">
    <property type="entry name" value="Integrase_recombinase_N"/>
</dbReference>
<organism evidence="6 7">
    <name type="scientific">Nocardia halotolerans</name>
    <dbReference type="NCBI Taxonomy" id="1755878"/>
    <lineage>
        <taxon>Bacteria</taxon>
        <taxon>Bacillati</taxon>
        <taxon>Actinomycetota</taxon>
        <taxon>Actinomycetes</taxon>
        <taxon>Mycobacteriales</taxon>
        <taxon>Nocardiaceae</taxon>
        <taxon>Nocardia</taxon>
    </lineage>
</organism>
<feature type="compositionally biased region" description="Basic and acidic residues" evidence="4">
    <location>
        <begin position="46"/>
        <end position="56"/>
    </location>
</feature>
<dbReference type="Gene3D" id="1.10.443.10">
    <property type="entry name" value="Intergrase catalytic core"/>
    <property type="match status" value="1"/>
</dbReference>
<accession>A0ABV8VBR5</accession>
<evidence type="ECO:0000256" key="2">
    <source>
        <dbReference type="ARBA" id="ARBA00023125"/>
    </source>
</evidence>
<evidence type="ECO:0000259" key="5">
    <source>
        <dbReference type="PROSITE" id="PS51898"/>
    </source>
</evidence>
<feature type="region of interest" description="Disordered" evidence="4">
    <location>
        <begin position="1"/>
        <end position="56"/>
    </location>
</feature>
<dbReference type="InterPro" id="IPR011010">
    <property type="entry name" value="DNA_brk_join_enz"/>
</dbReference>
<keyword evidence="2" id="KW-0238">DNA-binding</keyword>
<dbReference type="PROSITE" id="PS51898">
    <property type="entry name" value="TYR_RECOMBINASE"/>
    <property type="match status" value="1"/>
</dbReference>
<dbReference type="RefSeq" id="WP_378556177.1">
    <property type="nucleotide sequence ID" value="NZ_JBHSDL010000005.1"/>
</dbReference>
<dbReference type="Proteomes" id="UP001595844">
    <property type="component" value="Unassembled WGS sequence"/>
</dbReference>
<evidence type="ECO:0000256" key="4">
    <source>
        <dbReference type="SAM" id="MobiDB-lite"/>
    </source>
</evidence>
<evidence type="ECO:0000256" key="3">
    <source>
        <dbReference type="ARBA" id="ARBA00023172"/>
    </source>
</evidence>
<evidence type="ECO:0000313" key="6">
    <source>
        <dbReference type="EMBL" id="MFC4373394.1"/>
    </source>
</evidence>
<feature type="compositionally biased region" description="Acidic residues" evidence="4">
    <location>
        <begin position="426"/>
        <end position="437"/>
    </location>
</feature>
<dbReference type="InterPro" id="IPR050090">
    <property type="entry name" value="Tyrosine_recombinase_XerCD"/>
</dbReference>
<feature type="domain" description="Tyr recombinase" evidence="5">
    <location>
        <begin position="200"/>
        <end position="408"/>
    </location>
</feature>
<feature type="compositionally biased region" description="Basic residues" evidence="4">
    <location>
        <begin position="18"/>
        <end position="28"/>
    </location>
</feature>
<protein>
    <submittedName>
        <fullName evidence="6">Tyrosine-type recombinase/integrase</fullName>
    </submittedName>
</protein>
<evidence type="ECO:0000313" key="7">
    <source>
        <dbReference type="Proteomes" id="UP001595844"/>
    </source>
</evidence>
<dbReference type="EMBL" id="JBHSDL010000005">
    <property type="protein sequence ID" value="MFC4373394.1"/>
    <property type="molecule type" value="Genomic_DNA"/>
</dbReference>
<dbReference type="PANTHER" id="PTHR30349:SF64">
    <property type="entry name" value="PROPHAGE INTEGRASE INTD-RELATED"/>
    <property type="match status" value="1"/>
</dbReference>
<comment type="similarity">
    <text evidence="1">Belongs to the 'phage' integrase family.</text>
</comment>
<name>A0ABV8VBR5_9NOCA</name>
<feature type="region of interest" description="Disordered" evidence="4">
    <location>
        <begin position="415"/>
        <end position="437"/>
    </location>
</feature>
<dbReference type="PANTHER" id="PTHR30349">
    <property type="entry name" value="PHAGE INTEGRASE-RELATED"/>
    <property type="match status" value="1"/>
</dbReference>
<dbReference type="InterPro" id="IPR013762">
    <property type="entry name" value="Integrase-like_cat_sf"/>
</dbReference>
<comment type="caution">
    <text evidence="6">The sequence shown here is derived from an EMBL/GenBank/DDBJ whole genome shotgun (WGS) entry which is preliminary data.</text>
</comment>
<reference evidence="7" key="1">
    <citation type="journal article" date="2019" name="Int. J. Syst. Evol. Microbiol.">
        <title>The Global Catalogue of Microorganisms (GCM) 10K type strain sequencing project: providing services to taxonomists for standard genome sequencing and annotation.</title>
        <authorList>
            <consortium name="The Broad Institute Genomics Platform"/>
            <consortium name="The Broad Institute Genome Sequencing Center for Infectious Disease"/>
            <person name="Wu L."/>
            <person name="Ma J."/>
        </authorList>
    </citation>
    <scope>NUCLEOTIDE SEQUENCE [LARGE SCALE GENOMIC DNA]</scope>
    <source>
        <strain evidence="7">IBRC-M 10490</strain>
    </source>
</reference>
<gene>
    <name evidence="6" type="ORF">ACFO5K_04720</name>
</gene>
<sequence>MSHIKDQWWGEEPDPNNPKKKIRFKKPGFGKGMRYKVVWTPPGQKETSKSFPDGKKREAQEFQTFIDNSILDRKYIDPKAGRRPFDDVAAEWVKTTSPDPASRDTKNAHLDNNIRPFFAGKTIEAAAAPSMLRDWTQWLNERRYGGKRDGAHKGRPLSPIYKLQSFQALNGIFALAVSERLILDNPCKAKEAQVPRVPKRLYIPWSRDRVDAVWGGLADRCKIVVPIGVGSGQRAGEMLGLSPADIDRRDMVINVGRQTKRVVGGVVFSLPKANKTRQVPLSKSELRAIDEHMEQFPPVAVTLPWQVLDGERVTVELLITDEEGEPWYVTRFLQGPWDKAFAEAGLDRRRQLDGLHALRHLYASQQLAGGVSVRELADYLGHEDAAVTLRTYTHLMPTSAPRSRSATDAWFERIQPATAQGRPDEVLEDDGSLLPEE</sequence>
<keyword evidence="7" id="KW-1185">Reference proteome</keyword>
<dbReference type="Gene3D" id="1.10.150.130">
    <property type="match status" value="1"/>
</dbReference>
<dbReference type="InterPro" id="IPR002104">
    <property type="entry name" value="Integrase_catalytic"/>
</dbReference>
<dbReference type="SUPFAM" id="SSF56349">
    <property type="entry name" value="DNA breaking-rejoining enzymes"/>
    <property type="match status" value="1"/>
</dbReference>